<feature type="region of interest" description="Disordered" evidence="6">
    <location>
        <begin position="1"/>
        <end position="23"/>
    </location>
</feature>
<comment type="caution">
    <text evidence="8">The sequence shown here is derived from an EMBL/GenBank/DDBJ whole genome shotgun (WGS) entry which is preliminary data.</text>
</comment>
<dbReference type="CDD" id="cd00067">
    <property type="entry name" value="GAL4"/>
    <property type="match status" value="1"/>
</dbReference>
<evidence type="ECO:0000313" key="9">
    <source>
        <dbReference type="Proteomes" id="UP000288859"/>
    </source>
</evidence>
<name>A0A438N338_EXOME</name>
<dbReference type="InterPro" id="IPR036864">
    <property type="entry name" value="Zn2-C6_fun-type_DNA-bd_sf"/>
</dbReference>
<dbReference type="PANTHER" id="PTHR47425">
    <property type="entry name" value="FARB-RELATED"/>
    <property type="match status" value="1"/>
</dbReference>
<dbReference type="SUPFAM" id="SSF57701">
    <property type="entry name" value="Zn2/Cys6 DNA-binding domain"/>
    <property type="match status" value="1"/>
</dbReference>
<dbReference type="AlphaFoldDB" id="A0A438N338"/>
<dbReference type="VEuPathDB" id="FungiDB:PV10_00588"/>
<proteinExistence type="predicted"/>
<evidence type="ECO:0000256" key="5">
    <source>
        <dbReference type="ARBA" id="ARBA00023242"/>
    </source>
</evidence>
<dbReference type="SMART" id="SM00066">
    <property type="entry name" value="GAL4"/>
    <property type="match status" value="1"/>
</dbReference>
<evidence type="ECO:0000256" key="3">
    <source>
        <dbReference type="ARBA" id="ARBA00023125"/>
    </source>
</evidence>
<protein>
    <recommendedName>
        <fullName evidence="7">Zn(2)-C6 fungal-type domain-containing protein</fullName>
    </recommendedName>
</protein>
<accession>A0A438N338</accession>
<keyword evidence="5" id="KW-0539">Nucleus</keyword>
<keyword evidence="3" id="KW-0238">DNA-binding</keyword>
<dbReference type="GO" id="GO:0008270">
    <property type="term" value="F:zinc ion binding"/>
    <property type="evidence" value="ECO:0007669"/>
    <property type="project" value="InterPro"/>
</dbReference>
<gene>
    <name evidence="8" type="ORF">B0A52_05485</name>
</gene>
<dbReference type="InterPro" id="IPR007219">
    <property type="entry name" value="XnlR_reg_dom"/>
</dbReference>
<dbReference type="InterPro" id="IPR052761">
    <property type="entry name" value="Fungal_Detox/Toxin_TFs"/>
</dbReference>
<feature type="domain" description="Zn(2)-C6 fungal-type" evidence="7">
    <location>
        <begin position="41"/>
        <end position="72"/>
    </location>
</feature>
<dbReference type="PROSITE" id="PS50048">
    <property type="entry name" value="ZN2_CY6_FUNGAL_2"/>
    <property type="match status" value="1"/>
</dbReference>
<dbReference type="InterPro" id="IPR001138">
    <property type="entry name" value="Zn2Cys6_DnaBD"/>
</dbReference>
<dbReference type="EMBL" id="NAJM01000024">
    <property type="protein sequence ID" value="RVX70152.1"/>
    <property type="molecule type" value="Genomic_DNA"/>
</dbReference>
<evidence type="ECO:0000313" key="8">
    <source>
        <dbReference type="EMBL" id="RVX70152.1"/>
    </source>
</evidence>
<feature type="region of interest" description="Disordered" evidence="6">
    <location>
        <begin position="682"/>
        <end position="716"/>
    </location>
</feature>
<reference evidence="8 9" key="1">
    <citation type="submission" date="2017-03" db="EMBL/GenBank/DDBJ databases">
        <title>Genomes of endolithic fungi from Antarctica.</title>
        <authorList>
            <person name="Coleine C."/>
            <person name="Masonjones S."/>
            <person name="Stajich J.E."/>
        </authorList>
    </citation>
    <scope>NUCLEOTIDE SEQUENCE [LARGE SCALE GENOMIC DNA]</scope>
    <source>
        <strain evidence="8 9">CCFEE 6314</strain>
    </source>
</reference>
<keyword evidence="4" id="KW-0804">Transcription</keyword>
<dbReference type="GO" id="GO:0003677">
    <property type="term" value="F:DNA binding"/>
    <property type="evidence" value="ECO:0007669"/>
    <property type="project" value="UniProtKB-KW"/>
</dbReference>
<dbReference type="Gene3D" id="4.10.240.10">
    <property type="entry name" value="Zn(2)-C6 fungal-type DNA-binding domain"/>
    <property type="match status" value="1"/>
</dbReference>
<dbReference type="PANTHER" id="PTHR47425:SF2">
    <property type="entry name" value="FARB-RELATED"/>
    <property type="match status" value="1"/>
</dbReference>
<keyword evidence="2" id="KW-0805">Transcription regulation</keyword>
<dbReference type="Pfam" id="PF04082">
    <property type="entry name" value="Fungal_trans"/>
    <property type="match status" value="1"/>
</dbReference>
<feature type="compositionally biased region" description="Basic and acidic residues" evidence="6">
    <location>
        <begin position="1"/>
        <end position="20"/>
    </location>
</feature>
<keyword evidence="1" id="KW-0479">Metal-binding</keyword>
<sequence>MRRGVRDDLGLQPTAERDRSMSIAPHALLTANPPKRRARMACSFCQSRKIRCNVEESLPCSQCVMEKVDCRITKTRRSKRARLTSTTDVEEQEVLQHVPATILPRMEDGAGSGSNMPDPTSSVHESGTTIAQSTESAQDAGHSHVPASHIQPKPYSSLPLSPSIGSCSLPRDIRDDMLETRSSDLTLPEYLKPVPKYLRPESIDYLQRMGCFEIPAPKFRDDLLRSYSDYFHPTMPVLDLIDFIHIIQTPGQGKGISLFLFQAVMFAGSSHCNIKFLRELGFLTRKAARRALYLKTKALYEMEYERNRLCVIQALAIMTYWYDTPDDQKDSTHWLVIALSLARREGLEQNMLNASVSEYQRRMSRRIWWSCVSRDAQCALGLKGPLALQGLDPEIPTLALDDFDLSDAPDESYNMLGNWPPLKIRLLRLICVAQCTLQVHLRSIFAKQYRLGAHSRRSADTSGKTSKTVLLPVTSQITRNSVEDIDNSLRTWRNSLPHELQGTAVTAEISDSKFESFVVARAFLHMLYYTCFITLYRPWLRPMPQNNASQAEDSLPDKAQKIVHESAHKITDIVVDLHRLDLARSLPQIGLASLLAAAVSHACDILSPSEHLRRSGARGLEHCTHVVNELRDNFYSADFCYDFCKVLLHAKRLTESSKPEMASREWIGDGFDEQISRLSATSCFPLPSRPPSPTSDRSVNVSKRAENRPAPGGLSAQRPHVMANVESTAGGAAPLWNFDTGDNAPVGEQQSSNQFDANTYFNYYGNFREDSTTLLGHLYDDFQLGWFDSLGLDTNIYQ</sequence>
<feature type="region of interest" description="Disordered" evidence="6">
    <location>
        <begin position="105"/>
        <end position="155"/>
    </location>
</feature>
<evidence type="ECO:0000259" key="7">
    <source>
        <dbReference type="PROSITE" id="PS50048"/>
    </source>
</evidence>
<evidence type="ECO:0000256" key="2">
    <source>
        <dbReference type="ARBA" id="ARBA00023015"/>
    </source>
</evidence>
<dbReference type="Pfam" id="PF00172">
    <property type="entry name" value="Zn_clus"/>
    <property type="match status" value="1"/>
</dbReference>
<organism evidence="8 9">
    <name type="scientific">Exophiala mesophila</name>
    <name type="common">Black yeast-like fungus</name>
    <dbReference type="NCBI Taxonomy" id="212818"/>
    <lineage>
        <taxon>Eukaryota</taxon>
        <taxon>Fungi</taxon>
        <taxon>Dikarya</taxon>
        <taxon>Ascomycota</taxon>
        <taxon>Pezizomycotina</taxon>
        <taxon>Eurotiomycetes</taxon>
        <taxon>Chaetothyriomycetidae</taxon>
        <taxon>Chaetothyriales</taxon>
        <taxon>Herpotrichiellaceae</taxon>
        <taxon>Exophiala</taxon>
    </lineage>
</organism>
<feature type="compositionally biased region" description="Polar residues" evidence="6">
    <location>
        <begin position="113"/>
        <end position="137"/>
    </location>
</feature>
<evidence type="ECO:0000256" key="1">
    <source>
        <dbReference type="ARBA" id="ARBA00022723"/>
    </source>
</evidence>
<dbReference type="OrthoDB" id="4451586at2759"/>
<evidence type="ECO:0000256" key="4">
    <source>
        <dbReference type="ARBA" id="ARBA00023163"/>
    </source>
</evidence>
<dbReference type="GO" id="GO:0000981">
    <property type="term" value="F:DNA-binding transcription factor activity, RNA polymerase II-specific"/>
    <property type="evidence" value="ECO:0007669"/>
    <property type="project" value="InterPro"/>
</dbReference>
<dbReference type="GO" id="GO:0006351">
    <property type="term" value="P:DNA-templated transcription"/>
    <property type="evidence" value="ECO:0007669"/>
    <property type="project" value="InterPro"/>
</dbReference>
<dbReference type="CDD" id="cd12148">
    <property type="entry name" value="fungal_TF_MHR"/>
    <property type="match status" value="1"/>
</dbReference>
<dbReference type="Proteomes" id="UP000288859">
    <property type="component" value="Unassembled WGS sequence"/>
</dbReference>
<evidence type="ECO:0000256" key="6">
    <source>
        <dbReference type="SAM" id="MobiDB-lite"/>
    </source>
</evidence>